<evidence type="ECO:0008006" key="3">
    <source>
        <dbReference type="Google" id="ProtNLM"/>
    </source>
</evidence>
<organism evidence="1 2">
    <name type="scientific">Circinella minor</name>
    <dbReference type="NCBI Taxonomy" id="1195481"/>
    <lineage>
        <taxon>Eukaryota</taxon>
        <taxon>Fungi</taxon>
        <taxon>Fungi incertae sedis</taxon>
        <taxon>Mucoromycota</taxon>
        <taxon>Mucoromycotina</taxon>
        <taxon>Mucoromycetes</taxon>
        <taxon>Mucorales</taxon>
        <taxon>Lichtheimiaceae</taxon>
        <taxon>Circinella</taxon>
    </lineage>
</organism>
<name>A0A8H7SE59_9FUNG</name>
<accession>A0A8H7SE59</accession>
<dbReference type="SUPFAM" id="SSF81383">
    <property type="entry name" value="F-box domain"/>
    <property type="match status" value="1"/>
</dbReference>
<dbReference type="EMBL" id="JAEPRB010000017">
    <property type="protein sequence ID" value="KAG2226408.1"/>
    <property type="molecule type" value="Genomic_DNA"/>
</dbReference>
<comment type="caution">
    <text evidence="1">The sequence shown here is derived from an EMBL/GenBank/DDBJ whole genome shotgun (WGS) entry which is preliminary data.</text>
</comment>
<protein>
    <recommendedName>
        <fullName evidence="3">F-box domain-containing protein</fullName>
    </recommendedName>
</protein>
<dbReference type="Proteomes" id="UP000646827">
    <property type="component" value="Unassembled WGS sequence"/>
</dbReference>
<dbReference type="InterPro" id="IPR036047">
    <property type="entry name" value="F-box-like_dom_sf"/>
</dbReference>
<gene>
    <name evidence="1" type="ORF">INT45_000576</name>
</gene>
<dbReference type="AlphaFoldDB" id="A0A8H7SE59"/>
<keyword evidence="2" id="KW-1185">Reference proteome</keyword>
<dbReference type="OrthoDB" id="629492at2759"/>
<reference evidence="1 2" key="1">
    <citation type="submission" date="2020-12" db="EMBL/GenBank/DDBJ databases">
        <title>Metabolic potential, ecology and presence of endohyphal bacteria is reflected in genomic diversity of Mucoromycotina.</title>
        <authorList>
            <person name="Muszewska A."/>
            <person name="Okrasinska A."/>
            <person name="Steczkiewicz K."/>
            <person name="Drgas O."/>
            <person name="Orlowska M."/>
            <person name="Perlinska-Lenart U."/>
            <person name="Aleksandrzak-Piekarczyk T."/>
            <person name="Szatraj K."/>
            <person name="Zielenkiewicz U."/>
            <person name="Pilsyk S."/>
            <person name="Malc E."/>
            <person name="Mieczkowski P."/>
            <person name="Kruszewska J.S."/>
            <person name="Biernat P."/>
            <person name="Pawlowska J."/>
        </authorList>
    </citation>
    <scope>NUCLEOTIDE SEQUENCE [LARGE SCALE GENOMIC DNA]</scope>
    <source>
        <strain evidence="1 2">CBS 142.35</strain>
    </source>
</reference>
<evidence type="ECO:0000313" key="2">
    <source>
        <dbReference type="Proteomes" id="UP000646827"/>
    </source>
</evidence>
<sequence>MNYIPPVDFSDLQDLLCNAEDALEEEQYVTAIHKADKAHEELRKVYLDILNIKIKGHLGQGRLVIALNYAETLIKEFPDYIPGFEFIVDILIKQEKLHKAIDMCDNLMTRRRVGKRRYRWDDDADYETLFRLKEYAIQRLNSRCDFMKQLPLDVIALIFDGFSFDMISICMDVSRHWRETLIRTPITNKLHNWNYSMDYDRIGSIQSIQLLGKYLKGLEVRIRNNVPEYVHKKQKYLFQKVSFCQLRSLSISKFKIFCLMICGSIYE</sequence>
<evidence type="ECO:0000313" key="1">
    <source>
        <dbReference type="EMBL" id="KAG2226408.1"/>
    </source>
</evidence>
<proteinExistence type="predicted"/>